<dbReference type="EMBL" id="CXST01000001">
    <property type="protein sequence ID" value="CTQ43980.1"/>
    <property type="molecule type" value="Genomic_DNA"/>
</dbReference>
<keyword evidence="2" id="KW-0413">Isomerase</keyword>
<protein>
    <submittedName>
        <fullName evidence="2">2,3-bisphosphoglycerate-dependent phosphoglycerate mutase</fullName>
        <ecNumber evidence="2">5.4.2.-</ecNumber>
    </submittedName>
</protein>
<proteinExistence type="predicted"/>
<dbReference type="STRING" id="187304.B0E33_17365"/>
<sequence length="233" mass="25640">MTDRFAILVRHGAYNQKPETPSALQPYGLTDAGKVQAQELGAEIAEIARQEGFRLAPEILCSRQLRAWQTAALLGQSLGEVLRSDFTITEDEALAERSVGALANLTLREIEQVIADDPRTASLPGDWKSNSHHRLPVQGAESLMEAGQRVAAFLDQKMADLDDEAGPGARIFVGHGASIRHAAHCLGVLTFDQIRQLSMHHARAVVLKLERDGTWVHQRGDWKLRQPLETATD</sequence>
<dbReference type="RefSeq" id="WP_055656272.1">
    <property type="nucleotide sequence ID" value="NZ_CXST01000001.1"/>
</dbReference>
<dbReference type="SMART" id="SM00855">
    <property type="entry name" value="PGAM"/>
    <property type="match status" value="1"/>
</dbReference>
<evidence type="ECO:0000313" key="3">
    <source>
        <dbReference type="Proteomes" id="UP000048926"/>
    </source>
</evidence>
<dbReference type="InterPro" id="IPR013078">
    <property type="entry name" value="His_Pase_superF_clade-1"/>
</dbReference>
<dbReference type="EC" id="5.4.2.-" evidence="2"/>
<dbReference type="SUPFAM" id="SSF53254">
    <property type="entry name" value="Phosphoglycerate mutase-like"/>
    <property type="match status" value="1"/>
</dbReference>
<accession>A0A0M6Y592</accession>
<dbReference type="Gene3D" id="3.40.50.1240">
    <property type="entry name" value="Phosphoglycerate mutase-like"/>
    <property type="match status" value="1"/>
</dbReference>
<dbReference type="AlphaFoldDB" id="A0A0M6Y592"/>
<organism evidence="2 3">
    <name type="scientific">Roseibium aggregatum</name>
    <dbReference type="NCBI Taxonomy" id="187304"/>
    <lineage>
        <taxon>Bacteria</taxon>
        <taxon>Pseudomonadati</taxon>
        <taxon>Pseudomonadota</taxon>
        <taxon>Alphaproteobacteria</taxon>
        <taxon>Hyphomicrobiales</taxon>
        <taxon>Stappiaceae</taxon>
        <taxon>Roseibium</taxon>
    </lineage>
</organism>
<dbReference type="Pfam" id="PF00300">
    <property type="entry name" value="His_Phos_1"/>
    <property type="match status" value="1"/>
</dbReference>
<dbReference type="Proteomes" id="UP000048926">
    <property type="component" value="Unassembled WGS sequence"/>
</dbReference>
<evidence type="ECO:0000256" key="1">
    <source>
        <dbReference type="ARBA" id="ARBA00022801"/>
    </source>
</evidence>
<name>A0A0M6Y592_9HYPH</name>
<dbReference type="PANTHER" id="PTHR20935">
    <property type="entry name" value="PHOSPHOGLYCERATE MUTASE-RELATED"/>
    <property type="match status" value="1"/>
</dbReference>
<dbReference type="GO" id="GO:0016853">
    <property type="term" value="F:isomerase activity"/>
    <property type="evidence" value="ECO:0007669"/>
    <property type="project" value="UniProtKB-KW"/>
</dbReference>
<dbReference type="CDD" id="cd07067">
    <property type="entry name" value="HP_PGM_like"/>
    <property type="match status" value="1"/>
</dbReference>
<dbReference type="InterPro" id="IPR051021">
    <property type="entry name" value="Mito_Ser/Thr_phosphatase"/>
</dbReference>
<keyword evidence="3" id="KW-1185">Reference proteome</keyword>
<gene>
    <name evidence="2" type="primary">gpmA_1</name>
    <name evidence="2" type="ORF">LAL4801_02422</name>
</gene>
<reference evidence="3" key="1">
    <citation type="submission" date="2015-07" db="EMBL/GenBank/DDBJ databases">
        <authorList>
            <person name="Rodrigo-Torres Lidia"/>
            <person name="Arahal R.David."/>
        </authorList>
    </citation>
    <scope>NUCLEOTIDE SEQUENCE [LARGE SCALE GENOMIC DNA]</scope>
    <source>
        <strain evidence="3">CECT 4801</strain>
    </source>
</reference>
<evidence type="ECO:0000313" key="2">
    <source>
        <dbReference type="EMBL" id="CTQ43980.1"/>
    </source>
</evidence>
<dbReference type="InterPro" id="IPR029033">
    <property type="entry name" value="His_PPase_superfam"/>
</dbReference>
<keyword evidence="1" id="KW-0378">Hydrolase</keyword>
<dbReference type="GO" id="GO:0016787">
    <property type="term" value="F:hydrolase activity"/>
    <property type="evidence" value="ECO:0007669"/>
    <property type="project" value="UniProtKB-KW"/>
</dbReference>
<dbReference type="OrthoDB" id="9781415at2"/>